<dbReference type="Proteomes" id="UP000823749">
    <property type="component" value="Chromosome 5"/>
</dbReference>
<dbReference type="AlphaFoldDB" id="A0AAV6K4X3"/>
<protein>
    <submittedName>
        <fullName evidence="2">Uncharacterized protein</fullName>
    </submittedName>
</protein>
<organism evidence="2 3">
    <name type="scientific">Rhododendron griersonianum</name>
    <dbReference type="NCBI Taxonomy" id="479676"/>
    <lineage>
        <taxon>Eukaryota</taxon>
        <taxon>Viridiplantae</taxon>
        <taxon>Streptophyta</taxon>
        <taxon>Embryophyta</taxon>
        <taxon>Tracheophyta</taxon>
        <taxon>Spermatophyta</taxon>
        <taxon>Magnoliopsida</taxon>
        <taxon>eudicotyledons</taxon>
        <taxon>Gunneridae</taxon>
        <taxon>Pentapetalae</taxon>
        <taxon>asterids</taxon>
        <taxon>Ericales</taxon>
        <taxon>Ericaceae</taxon>
        <taxon>Ericoideae</taxon>
        <taxon>Rhodoreae</taxon>
        <taxon>Rhododendron</taxon>
    </lineage>
</organism>
<evidence type="ECO:0000256" key="1">
    <source>
        <dbReference type="SAM" id="Phobius"/>
    </source>
</evidence>
<name>A0AAV6K4X3_9ERIC</name>
<keyword evidence="1" id="KW-1133">Transmembrane helix</keyword>
<feature type="transmembrane region" description="Helical" evidence="1">
    <location>
        <begin position="12"/>
        <end position="37"/>
    </location>
</feature>
<evidence type="ECO:0000313" key="3">
    <source>
        <dbReference type="Proteomes" id="UP000823749"/>
    </source>
</evidence>
<dbReference type="EMBL" id="JACTNZ010000005">
    <property type="protein sequence ID" value="KAG5547510.1"/>
    <property type="molecule type" value="Genomic_DNA"/>
</dbReference>
<keyword evidence="1" id="KW-0472">Membrane</keyword>
<accession>A0AAV6K4X3</accession>
<proteinExistence type="predicted"/>
<gene>
    <name evidence="2" type="ORF">RHGRI_013261</name>
</gene>
<keyword evidence="1" id="KW-0812">Transmembrane</keyword>
<reference evidence="2" key="1">
    <citation type="submission" date="2020-08" db="EMBL/GenBank/DDBJ databases">
        <title>Plant Genome Project.</title>
        <authorList>
            <person name="Zhang R.-G."/>
        </authorList>
    </citation>
    <scope>NUCLEOTIDE SEQUENCE</scope>
    <source>
        <strain evidence="2">WSP0</strain>
        <tissue evidence="2">Leaf</tissue>
    </source>
</reference>
<keyword evidence="3" id="KW-1185">Reference proteome</keyword>
<sequence>MAERIRVRAGDFSFFLAISLLGAILLPAPIFWIPLLIITCIVQIHQQNETETNPPPPQVEDVAGHDIERGDNPILPEIGALNITIS</sequence>
<comment type="caution">
    <text evidence="2">The sequence shown here is derived from an EMBL/GenBank/DDBJ whole genome shotgun (WGS) entry which is preliminary data.</text>
</comment>
<evidence type="ECO:0000313" key="2">
    <source>
        <dbReference type="EMBL" id="KAG5547510.1"/>
    </source>
</evidence>